<dbReference type="SUPFAM" id="SSF53254">
    <property type="entry name" value="Phosphoglycerate mutase-like"/>
    <property type="match status" value="1"/>
</dbReference>
<evidence type="ECO:0000256" key="3">
    <source>
        <dbReference type="ARBA" id="ARBA00023152"/>
    </source>
</evidence>
<evidence type="ECO:0000256" key="5">
    <source>
        <dbReference type="PIRSR" id="PIRSR613078-1"/>
    </source>
</evidence>
<feature type="binding site" evidence="6">
    <location>
        <begin position="35"/>
        <end position="36"/>
    </location>
    <ligand>
        <name>substrate</name>
    </ligand>
</feature>
<feature type="active site" description="Proton donor/acceptor" evidence="5">
    <location>
        <position position="98"/>
    </location>
</feature>
<evidence type="ECO:0000313" key="9">
    <source>
        <dbReference type="EMBL" id="TSJ85512.1"/>
    </source>
</evidence>
<dbReference type="InterPro" id="IPR005952">
    <property type="entry name" value="Phosphogly_mut1"/>
</dbReference>
<proteinExistence type="inferred from homology"/>
<feature type="active site" description="Tele-phosphohistidine intermediate" evidence="5">
    <location>
        <position position="23"/>
    </location>
</feature>
<dbReference type="PANTHER" id="PTHR11931">
    <property type="entry name" value="PHOSPHOGLYCERATE MUTASE"/>
    <property type="match status" value="1"/>
</dbReference>
<dbReference type="GO" id="GO:0006096">
    <property type="term" value="P:glycolytic process"/>
    <property type="evidence" value="ECO:0007669"/>
    <property type="project" value="UniProtKB-KW"/>
</dbReference>
<accession>A0A556R9F2</accession>
<dbReference type="InterPro" id="IPR013078">
    <property type="entry name" value="His_Pase_superF_clade-1"/>
</dbReference>
<dbReference type="GO" id="GO:0004619">
    <property type="term" value="F:phosphoglycerate mutase activity"/>
    <property type="evidence" value="ECO:0007669"/>
    <property type="project" value="UniProtKB-EC"/>
</dbReference>
<dbReference type="EMBL" id="VMHJ01000003">
    <property type="protein sequence ID" value="TSJ85512.1"/>
    <property type="molecule type" value="Genomic_DNA"/>
</dbReference>
<feature type="site" description="Transition state stabilizer" evidence="7">
    <location>
        <position position="187"/>
    </location>
</feature>
<gene>
    <name evidence="9" type="ORF">FPK29_07115</name>
</gene>
<evidence type="ECO:0000256" key="8">
    <source>
        <dbReference type="SAM" id="MobiDB-lite"/>
    </source>
</evidence>
<evidence type="ECO:0000256" key="7">
    <source>
        <dbReference type="PIRSR" id="PIRSR613078-3"/>
    </source>
</evidence>
<evidence type="ECO:0000256" key="4">
    <source>
        <dbReference type="ARBA" id="ARBA00023235"/>
    </source>
</evidence>
<evidence type="ECO:0000256" key="6">
    <source>
        <dbReference type="PIRSR" id="PIRSR613078-2"/>
    </source>
</evidence>
<organism evidence="9 10">
    <name type="scientific">Bifidobacterium asteroides</name>
    <dbReference type="NCBI Taxonomy" id="1684"/>
    <lineage>
        <taxon>Bacteria</taxon>
        <taxon>Bacillati</taxon>
        <taxon>Actinomycetota</taxon>
        <taxon>Actinomycetes</taxon>
        <taxon>Bifidobacteriales</taxon>
        <taxon>Bifidobacteriaceae</taxon>
        <taxon>Bifidobacterium</taxon>
    </lineage>
</organism>
<feature type="binding site" evidence="6">
    <location>
        <begin position="98"/>
        <end position="101"/>
    </location>
    <ligand>
        <name>substrate</name>
    </ligand>
</feature>
<dbReference type="Gene3D" id="3.40.50.1240">
    <property type="entry name" value="Phosphoglycerate mutase-like"/>
    <property type="match status" value="1"/>
</dbReference>
<evidence type="ECO:0000256" key="2">
    <source>
        <dbReference type="ARBA" id="ARBA00012028"/>
    </source>
</evidence>
<keyword evidence="3" id="KW-0324">Glycolysis</keyword>
<comment type="similarity">
    <text evidence="1">Belongs to the phosphoglycerate mutase family. BPG-dependent PGAM subfamily.</text>
</comment>
<dbReference type="EC" id="5.4.2.11" evidence="2"/>
<protein>
    <recommendedName>
        <fullName evidence="2">phosphoglycerate mutase (2,3-diphosphoglycerate-dependent)</fullName>
        <ecNumber evidence="2">5.4.2.11</ecNumber>
    </recommendedName>
</protein>
<feature type="binding site" evidence="6">
    <location>
        <position position="77"/>
    </location>
    <ligand>
        <name>substrate</name>
    </ligand>
</feature>
<reference evidence="9 10" key="1">
    <citation type="submission" date="2019-07" db="EMBL/GenBank/DDBJ databases">
        <title>Bifidobacterium asteroides genomes.</title>
        <authorList>
            <person name="Zheng H."/>
        </authorList>
    </citation>
    <scope>NUCLEOTIDE SEQUENCE [LARGE SCALE GENOMIC DNA]</scope>
    <source>
        <strain evidence="9 10">W8111</strain>
    </source>
</reference>
<evidence type="ECO:0000313" key="10">
    <source>
        <dbReference type="Proteomes" id="UP000317536"/>
    </source>
</evidence>
<dbReference type="CDD" id="cd07067">
    <property type="entry name" value="HP_PGM_like"/>
    <property type="match status" value="1"/>
</dbReference>
<sequence>MTVSQPIASEGARSKGRVVLLRHGQTAWSLSGQHTGKTDIPLTGEGRDQAKRAGERLRQAFPDGFEPEYVYASPLKRARDTARLAGFDRMTICDDLAEWDYGRAEGRTRQEVSRLAGREWNLWRDGTQALGSDMDGTWQDTLPSGEHVTVRNGPGETLNQVALRAGRLVARLEPLVNQGRQVLLVAHAHILRILTTQWLSLQADDACKFRLDTAHYSVLSQYKGNNVIETWNC</sequence>
<evidence type="ECO:0000256" key="1">
    <source>
        <dbReference type="ARBA" id="ARBA00006717"/>
    </source>
</evidence>
<comment type="caution">
    <text evidence="9">The sequence shown here is derived from an EMBL/GenBank/DDBJ whole genome shotgun (WGS) entry which is preliminary data.</text>
</comment>
<keyword evidence="4" id="KW-0413">Isomerase</keyword>
<dbReference type="Pfam" id="PF00300">
    <property type="entry name" value="His_Phos_1"/>
    <property type="match status" value="1"/>
</dbReference>
<feature type="region of interest" description="Disordered" evidence="8">
    <location>
        <begin position="30"/>
        <end position="52"/>
    </location>
</feature>
<name>A0A556R9F2_9BIFI</name>
<dbReference type="InterPro" id="IPR029033">
    <property type="entry name" value="His_PPase_superfam"/>
</dbReference>
<dbReference type="SMART" id="SM00855">
    <property type="entry name" value="PGAM"/>
    <property type="match status" value="1"/>
</dbReference>
<dbReference type="Proteomes" id="UP000317536">
    <property type="component" value="Unassembled WGS sequence"/>
</dbReference>
<dbReference type="AlphaFoldDB" id="A0A556R9F2"/>
<dbReference type="PIRSF" id="PIRSF000709">
    <property type="entry name" value="6PFK_2-Ptase"/>
    <property type="match status" value="1"/>
</dbReference>